<feature type="compositionally biased region" description="Polar residues" evidence="1">
    <location>
        <begin position="1208"/>
        <end position="1224"/>
    </location>
</feature>
<sequence>MMTKHTIEMWPRVLVLFATWVAASPQVNFPLNSQFPPVAHIGQPYSFQFAPTTFQPDSDKLQYSINRQPSWLSLNGQNRTLWGTPGLGDIGTATFTITAAGEAGAIANLESKLVVTDDPAPTTNTNVSELLSKIGQLSGSTSVTLLPSKPFELKFPPNTFHTHDKSLTFYATLGDHTPLPAWISFDATTLRFSGITPPAVSAPQSFEVLLIVSDIPGYASSSISYKLIVSNHQLLFKPLQQTINVTKGKEVRIVGLKRKIFVDTLPIRDEDIETATANVPGWLKFDNHTLELIGTPPAGLMSQGISVTVNDKFGDTAMHSICLKFPSEFFREEISQLNITAGQKIAHKFPGSILTSDDEQITVDFGPLSSWLHFDPVTMTITGKIPEDHAPENFQVTMTAKTNDGKSTDIQNFHIQVLGSGTHRYPGDVVSTKPNPPHDSSNDDHATHHSQSTRAGILVGSTVGAIIGALIVVTLVLVLCRRKKDVKGYISPRVPRSPRKTDISRPILIYDEWEGTKSFDRDVEKGDMDPALLERTPEHPPQLNLDLVAQRKHSHSAACSISEPDEKILSSFNESDLGFNDEAGPSHRPHDSMKIPTVMARRESERSQTLHKNHKRRTTTVYRNLNSSSPIIRQIEHSHDTSSPSRRYGRLSSMKRTLSFRSASSTRATSALSTVPYTFPQSLMIRHTTQLTTLMDKHQSIRSVASPGNTPEGKTVEDKRPIDERRKSYLRKRASAQSPFFALRMSSSSYRSPPIYINNSAPPSNPAPSPLISPVLVKPGDDIVKEKEKARQVPDALKIRRPADTPSPQALKTFGESLRKPVTPRSFTNRHTTAATPENNRIPGQYEQYSRPGTVIYPGIEVTHQGLKAYELKSGLNDLTKVNIYEDSEMSESAYSGEEDDIEEYPKRTTIKPNPQELPPLKIHRQRSRRASKRANKRVSERDPTPFHSLAIEHGGKENNSSTYSLNLFSFAKSRDSIANVSRSPERPRTAIARPIRHSRTESHTAARSSIQQQSSMRISRQPSYHSRHSSIKSRVLQPNHQHRNSTTKHTWDKSRTQSSAYPSFDPARLTSTLSNPSTKDSALPILSRTQTSETLRDLSNTFLNYGRKEEPLVEELAHNRISTPARRSRTTQPAPSTPTTNSTTNTTTRTGTTNASQLRYSLHRPLKRTTIIPHPSQNLGLGLSLTPYASPHESRSRTPPSIPGDGNTESSPNRLRVVSSSKAQRPVSVEMVDAELRVGKSRKGRRTWGSSLKRRIVPSVGTGSNSGVWGGDEGKAFL</sequence>
<dbReference type="Pfam" id="PF05345">
    <property type="entry name" value="He_PIG"/>
    <property type="match status" value="2"/>
</dbReference>
<evidence type="ECO:0000313" key="6">
    <source>
        <dbReference type="Proteomes" id="UP000700596"/>
    </source>
</evidence>
<accession>A0A9P9DTF6</accession>
<evidence type="ECO:0000313" key="5">
    <source>
        <dbReference type="EMBL" id="KAH7125410.1"/>
    </source>
</evidence>
<keyword evidence="2" id="KW-0472">Membrane</keyword>
<keyword evidence="2" id="KW-1133">Transmembrane helix</keyword>
<feature type="region of interest" description="Disordered" evidence="1">
    <location>
        <begin position="703"/>
        <end position="724"/>
    </location>
</feature>
<dbReference type="Proteomes" id="UP000700596">
    <property type="component" value="Unassembled WGS sequence"/>
</dbReference>
<feature type="compositionally biased region" description="Basic and acidic residues" evidence="1">
    <location>
        <begin position="714"/>
        <end position="724"/>
    </location>
</feature>
<feature type="compositionally biased region" description="Basic residues" evidence="1">
    <location>
        <begin position="922"/>
        <end position="937"/>
    </location>
</feature>
<dbReference type="GO" id="GO:0016020">
    <property type="term" value="C:membrane"/>
    <property type="evidence" value="ECO:0007669"/>
    <property type="project" value="InterPro"/>
</dbReference>
<feature type="region of interest" description="Disordered" evidence="1">
    <location>
        <begin position="907"/>
        <end position="961"/>
    </location>
</feature>
<dbReference type="InterPro" id="IPR006644">
    <property type="entry name" value="Cadg"/>
</dbReference>
<feature type="region of interest" description="Disordered" evidence="1">
    <location>
        <begin position="424"/>
        <end position="452"/>
    </location>
</feature>
<feature type="region of interest" description="Disordered" evidence="1">
    <location>
        <begin position="1173"/>
        <end position="1225"/>
    </location>
</feature>
<feature type="domain" description="Dystroglycan-type cadherin-like" evidence="4">
    <location>
        <begin position="26"/>
        <end position="122"/>
    </location>
</feature>
<reference evidence="5" key="1">
    <citation type="journal article" date="2021" name="Nat. Commun.">
        <title>Genetic determinants of endophytism in the Arabidopsis root mycobiome.</title>
        <authorList>
            <person name="Mesny F."/>
            <person name="Miyauchi S."/>
            <person name="Thiergart T."/>
            <person name="Pickel B."/>
            <person name="Atanasova L."/>
            <person name="Karlsson M."/>
            <person name="Huettel B."/>
            <person name="Barry K.W."/>
            <person name="Haridas S."/>
            <person name="Chen C."/>
            <person name="Bauer D."/>
            <person name="Andreopoulos W."/>
            <person name="Pangilinan J."/>
            <person name="LaButti K."/>
            <person name="Riley R."/>
            <person name="Lipzen A."/>
            <person name="Clum A."/>
            <person name="Drula E."/>
            <person name="Henrissat B."/>
            <person name="Kohler A."/>
            <person name="Grigoriev I.V."/>
            <person name="Martin F.M."/>
            <person name="Hacquard S."/>
        </authorList>
    </citation>
    <scope>NUCLEOTIDE SEQUENCE</scope>
    <source>
        <strain evidence="5">MPI-CAGE-CH-0243</strain>
    </source>
</reference>
<feature type="domain" description="Dystroglycan-type cadherin-like" evidence="4">
    <location>
        <begin position="141"/>
        <end position="236"/>
    </location>
</feature>
<feature type="region of interest" description="Disordered" evidence="1">
    <location>
        <begin position="977"/>
        <end position="1089"/>
    </location>
</feature>
<dbReference type="SMART" id="SM00736">
    <property type="entry name" value="CADG"/>
    <property type="match status" value="2"/>
</dbReference>
<protein>
    <recommendedName>
        <fullName evidence="4">Dystroglycan-type cadherin-like domain-containing protein</fullName>
    </recommendedName>
</protein>
<evidence type="ECO:0000259" key="4">
    <source>
        <dbReference type="SMART" id="SM00736"/>
    </source>
</evidence>
<name>A0A9P9DTF6_9PLEO</name>
<feature type="compositionally biased region" description="Low complexity" evidence="1">
    <location>
        <begin position="1131"/>
        <end position="1155"/>
    </location>
</feature>
<feature type="chain" id="PRO_5040344911" description="Dystroglycan-type cadherin-like domain-containing protein" evidence="3">
    <location>
        <begin position="24"/>
        <end position="1279"/>
    </location>
</feature>
<comment type="caution">
    <text evidence="5">The sequence shown here is derived from an EMBL/GenBank/DDBJ whole genome shotgun (WGS) entry which is preliminary data.</text>
</comment>
<dbReference type="InterPro" id="IPR015919">
    <property type="entry name" value="Cadherin-like_sf"/>
</dbReference>
<keyword evidence="3" id="KW-0732">Signal</keyword>
<keyword evidence="6" id="KW-1185">Reference proteome</keyword>
<dbReference type="AlphaFoldDB" id="A0A9P9DTF6"/>
<feature type="region of interest" description="Disordered" evidence="1">
    <location>
        <begin position="633"/>
        <end position="653"/>
    </location>
</feature>
<evidence type="ECO:0000256" key="2">
    <source>
        <dbReference type="SAM" id="Phobius"/>
    </source>
</evidence>
<gene>
    <name evidence="5" type="ORF">B0J11DRAFT_305826</name>
</gene>
<feature type="signal peptide" evidence="3">
    <location>
        <begin position="1"/>
        <end position="23"/>
    </location>
</feature>
<organism evidence="5 6">
    <name type="scientific">Dendryphion nanum</name>
    <dbReference type="NCBI Taxonomy" id="256645"/>
    <lineage>
        <taxon>Eukaryota</taxon>
        <taxon>Fungi</taxon>
        <taxon>Dikarya</taxon>
        <taxon>Ascomycota</taxon>
        <taxon>Pezizomycotina</taxon>
        <taxon>Dothideomycetes</taxon>
        <taxon>Pleosporomycetidae</taxon>
        <taxon>Pleosporales</taxon>
        <taxon>Torulaceae</taxon>
        <taxon>Dendryphion</taxon>
    </lineage>
</organism>
<dbReference type="SUPFAM" id="SSF49313">
    <property type="entry name" value="Cadherin-like"/>
    <property type="match status" value="4"/>
</dbReference>
<keyword evidence="2" id="KW-0812">Transmembrane</keyword>
<evidence type="ECO:0000256" key="1">
    <source>
        <dbReference type="SAM" id="MobiDB-lite"/>
    </source>
</evidence>
<feature type="compositionally biased region" description="Polar residues" evidence="1">
    <location>
        <begin position="1070"/>
        <end position="1081"/>
    </location>
</feature>
<evidence type="ECO:0000256" key="3">
    <source>
        <dbReference type="SAM" id="SignalP"/>
    </source>
</evidence>
<dbReference type="EMBL" id="JAGMWT010000007">
    <property type="protein sequence ID" value="KAH7125410.1"/>
    <property type="molecule type" value="Genomic_DNA"/>
</dbReference>
<dbReference type="GO" id="GO:0005509">
    <property type="term" value="F:calcium ion binding"/>
    <property type="evidence" value="ECO:0007669"/>
    <property type="project" value="InterPro"/>
</dbReference>
<dbReference type="Gene3D" id="2.60.40.10">
    <property type="entry name" value="Immunoglobulins"/>
    <property type="match status" value="3"/>
</dbReference>
<dbReference type="OrthoDB" id="41532at2759"/>
<proteinExistence type="predicted"/>
<feature type="compositionally biased region" description="Low complexity" evidence="1">
    <location>
        <begin position="1008"/>
        <end position="1024"/>
    </location>
</feature>
<feature type="region of interest" description="Disordered" evidence="1">
    <location>
        <begin position="1119"/>
        <end position="1156"/>
    </location>
</feature>
<dbReference type="InterPro" id="IPR013783">
    <property type="entry name" value="Ig-like_fold"/>
</dbReference>
<feature type="transmembrane region" description="Helical" evidence="2">
    <location>
        <begin position="457"/>
        <end position="480"/>
    </location>
</feature>